<dbReference type="PANTHER" id="PTHR13696:SF99">
    <property type="entry name" value="COBYRINIC ACID AC-DIAMIDE SYNTHASE"/>
    <property type="match status" value="1"/>
</dbReference>
<organism evidence="1 2">
    <name type="scientific">Brucella tritici</name>
    <dbReference type="NCBI Taxonomy" id="94626"/>
    <lineage>
        <taxon>Bacteria</taxon>
        <taxon>Pseudomonadati</taxon>
        <taxon>Pseudomonadota</taxon>
        <taxon>Alphaproteobacteria</taxon>
        <taxon>Hyphomicrobiales</taxon>
        <taxon>Brucellaceae</taxon>
        <taxon>Brucella/Ochrobactrum group</taxon>
        <taxon>Brucella</taxon>
    </lineage>
</organism>
<dbReference type="AlphaFoldDB" id="A0A7V8B0I3"/>
<sequence>MTARFSAVSGKGGAGKTTTVILTAGEFALQGQRVLLIDADPRQNLAEWWKRCEAKGNLPESISLTTALRQSSIEQVMSSHAEKYDAVIIDAPGVDSVVMDTIIDHSDIVITPIQPAQDEIKAAGEAAETIATRTDHNQRVIPQAVVRTRINIVNRHLEEYRIIRPFVENLSQHGYNTTLLETELIERNCYREIRSGWGTLQMLELTDAICKARTEVNAFVSELDYLRDQNVMETVNG</sequence>
<dbReference type="EMBL" id="WBVY01000012">
    <property type="protein sequence ID" value="KAB2654666.1"/>
    <property type="molecule type" value="Genomic_DNA"/>
</dbReference>
<evidence type="ECO:0000313" key="2">
    <source>
        <dbReference type="Proteomes" id="UP000460650"/>
    </source>
</evidence>
<proteinExistence type="predicted"/>
<comment type="caution">
    <text evidence="1">The sequence shown here is derived from an EMBL/GenBank/DDBJ whole genome shotgun (WGS) entry which is preliminary data.</text>
</comment>
<protein>
    <submittedName>
        <fullName evidence="1">ParA family protein</fullName>
    </submittedName>
</protein>
<reference evidence="1 2" key="1">
    <citation type="submission" date="2019-09" db="EMBL/GenBank/DDBJ databases">
        <title>Taxonomic organization of the family Brucellaceae based on a phylogenomic approach.</title>
        <authorList>
            <person name="Leclercq S."/>
            <person name="Cloeckaert A."/>
            <person name="Zygmunt M.S."/>
        </authorList>
    </citation>
    <scope>NUCLEOTIDE SEQUENCE [LARGE SCALE GENOMIC DNA]</scope>
    <source>
        <strain evidence="1 2">TA93</strain>
    </source>
</reference>
<gene>
    <name evidence="1" type="ORF">F9K94_23795</name>
</gene>
<dbReference type="RefSeq" id="WP_151610587.1">
    <property type="nucleotide sequence ID" value="NZ_WBVY01000012.1"/>
</dbReference>
<dbReference type="InterPro" id="IPR009744">
    <property type="entry name" value="VirC1"/>
</dbReference>
<dbReference type="InterPro" id="IPR050678">
    <property type="entry name" value="DNA_Partitioning_ATPase"/>
</dbReference>
<dbReference type="Pfam" id="PF07015">
    <property type="entry name" value="VirC1"/>
    <property type="match status" value="1"/>
</dbReference>
<evidence type="ECO:0000313" key="1">
    <source>
        <dbReference type="EMBL" id="KAB2654666.1"/>
    </source>
</evidence>
<accession>A0A7V8B0I3</accession>
<dbReference type="Proteomes" id="UP000460650">
    <property type="component" value="Unassembled WGS sequence"/>
</dbReference>
<dbReference type="SUPFAM" id="SSF52540">
    <property type="entry name" value="P-loop containing nucleoside triphosphate hydrolases"/>
    <property type="match status" value="1"/>
</dbReference>
<dbReference type="PANTHER" id="PTHR13696">
    <property type="entry name" value="P-LOOP CONTAINING NUCLEOSIDE TRIPHOSPHATE HYDROLASE"/>
    <property type="match status" value="1"/>
</dbReference>
<dbReference type="CDD" id="cd02042">
    <property type="entry name" value="ParAB_family"/>
    <property type="match status" value="1"/>
</dbReference>
<dbReference type="InterPro" id="IPR027417">
    <property type="entry name" value="P-loop_NTPase"/>
</dbReference>
<dbReference type="PIRSF" id="PIRSF009320">
    <property type="entry name" value="Nuc_binding_HP_1000"/>
    <property type="match status" value="1"/>
</dbReference>
<dbReference type="Gene3D" id="3.40.50.300">
    <property type="entry name" value="P-loop containing nucleotide triphosphate hydrolases"/>
    <property type="match status" value="1"/>
</dbReference>
<name>A0A7V8B0I3_9HYPH</name>